<evidence type="ECO:0000313" key="3">
    <source>
        <dbReference type="Proteomes" id="UP000053259"/>
    </source>
</evidence>
<dbReference type="Proteomes" id="UP000053259">
    <property type="component" value="Unassembled WGS sequence"/>
</dbReference>
<evidence type="ECO:0000313" key="2">
    <source>
        <dbReference type="EMBL" id="KIW09021.1"/>
    </source>
</evidence>
<keyword evidence="1" id="KW-1133">Transmembrane helix</keyword>
<dbReference type="AlphaFoldDB" id="A0A0D1Y1W6"/>
<protein>
    <submittedName>
        <fullName evidence="2">Uncharacterized protein</fullName>
    </submittedName>
</protein>
<dbReference type="Gene3D" id="1.20.58.340">
    <property type="entry name" value="Magnesium transport protein CorA, transmembrane region"/>
    <property type="match status" value="1"/>
</dbReference>
<organism evidence="2 3">
    <name type="scientific">Verruconis gallopava</name>
    <dbReference type="NCBI Taxonomy" id="253628"/>
    <lineage>
        <taxon>Eukaryota</taxon>
        <taxon>Fungi</taxon>
        <taxon>Dikarya</taxon>
        <taxon>Ascomycota</taxon>
        <taxon>Pezizomycotina</taxon>
        <taxon>Dothideomycetes</taxon>
        <taxon>Pleosporomycetidae</taxon>
        <taxon>Venturiales</taxon>
        <taxon>Sympoventuriaceae</taxon>
        <taxon>Verruconis</taxon>
    </lineage>
</organism>
<evidence type="ECO:0000256" key="1">
    <source>
        <dbReference type="SAM" id="Phobius"/>
    </source>
</evidence>
<gene>
    <name evidence="2" type="ORF">PV09_00916</name>
</gene>
<name>A0A0D1Y1W6_9PEZI</name>
<dbReference type="GeneID" id="27308889"/>
<sequence>MFSAARAAALEDVEWDAKRLEYIETWSFSNDAKVKDCQFQRSGVIHKGKCEDWLHRRGEFAVPETVREKEDKINGGLRLLICDRTSLFPPGFGMTKSAFIEAEKVLDLHLATLPSFLVANGTRSRYLTKNESGQLLKINLVLKAPQKYEIANYGLSVSFDVQTGWTTALLYGESVTSTAWHAMGRSATGSSGRTSSWEYFSPADQMLKLLQTSLLPWNHPLLLPCALMSDHLARMRAFCEGELTKEVMEIERELGVVRVGKRSEHGMSGLWPHFRPPQEQADWTNALLDQPTVMNSMTVRINTQYTKVIFTKQSPGWNFETSDFLLNLWKDLLRQVYPSISQEKFLTESLEYNRDVATSIKNHVDNLQARMDLQLSILYSFVAQRDNRLNARIAKTTGRDSVSMKILAFISALFLPPSYVATLFSIQGIFNWVPGTTDNGEKIDVVSDYFWIYWAISVPLTVITILGWAVWWRYELKRYPLDSASETKPWADHTTRLVERLGQGVNQLRYK</sequence>
<accession>A0A0D1Y1W6</accession>
<dbReference type="InParanoid" id="A0A0D1Y1W6"/>
<dbReference type="EMBL" id="KN847530">
    <property type="protein sequence ID" value="KIW09021.1"/>
    <property type="molecule type" value="Genomic_DNA"/>
</dbReference>
<reference evidence="2 3" key="1">
    <citation type="submission" date="2015-01" db="EMBL/GenBank/DDBJ databases">
        <title>The Genome Sequence of Ochroconis gallopava CBS43764.</title>
        <authorList>
            <consortium name="The Broad Institute Genomics Platform"/>
            <person name="Cuomo C."/>
            <person name="de Hoog S."/>
            <person name="Gorbushina A."/>
            <person name="Stielow B."/>
            <person name="Teixiera M."/>
            <person name="Abouelleil A."/>
            <person name="Chapman S.B."/>
            <person name="Priest M."/>
            <person name="Young S.K."/>
            <person name="Wortman J."/>
            <person name="Nusbaum C."/>
            <person name="Birren B."/>
        </authorList>
    </citation>
    <scope>NUCLEOTIDE SEQUENCE [LARGE SCALE GENOMIC DNA]</scope>
    <source>
        <strain evidence="2 3">CBS 43764</strain>
    </source>
</reference>
<feature type="transmembrane region" description="Helical" evidence="1">
    <location>
        <begin position="406"/>
        <end position="430"/>
    </location>
</feature>
<keyword evidence="3" id="KW-1185">Reference proteome</keyword>
<keyword evidence="1" id="KW-0472">Membrane</keyword>
<feature type="transmembrane region" description="Helical" evidence="1">
    <location>
        <begin position="450"/>
        <end position="471"/>
    </location>
</feature>
<dbReference type="STRING" id="253628.A0A0D1Y1W6"/>
<dbReference type="OrthoDB" id="1046782at2759"/>
<proteinExistence type="predicted"/>
<dbReference type="RefSeq" id="XP_016218890.1">
    <property type="nucleotide sequence ID" value="XM_016353737.1"/>
</dbReference>
<keyword evidence="1" id="KW-0812">Transmembrane</keyword>
<dbReference type="VEuPathDB" id="FungiDB:PV09_00916"/>